<dbReference type="SUPFAM" id="SSF48371">
    <property type="entry name" value="ARM repeat"/>
    <property type="match status" value="3"/>
</dbReference>
<dbReference type="PROSITE" id="PS50077">
    <property type="entry name" value="HEAT_REPEAT"/>
    <property type="match status" value="4"/>
</dbReference>
<sequence>MSTISGSRVIASATMGQRIPIFSAIKIRLSCEVRPGRDGREVSVWRRNATFIGLQEKLPRNCAGIFPAPPHGSARSGGEQPRRAYTMAIFDRFRPNIGRLKEDGDLEGLVRALAHDSPDIRREAAAALCGAGAAAVPLLVKALNQAGPEARGKMAEGLASVDASSLPLILSLLIQTTDDARYAVADAVAGNGDTAFEAFVPALRHERPVIRLGAAIALAGMGKRAVPPLRELLGDPDRLVRREAARSLSRLKWKPGEPDEAAEFYFLTDDWKELVRLKNAAFPVLSRGLAEKEARVRRESARALGRLGSSRAVPGLVKALGDPDTTVRVAAVEALGELRDVRAQPPLLRILDTDCHQVRMETAWALDRLGWRPDTVLQRIQYLIAKEQWTALAGMGRAAVEPLILALREDHSGVRAGATEALRKIGVPGLEGLSRACRSKDPVQKKAAARALLVIKRLNEDEARARPVMETSDVYEREIKEGLAIQQRFEKRYGKPTYQAKKNEPAKPKKEAPPPPTPGAAEQQAPAAPAPPKQEDLADLIRQNRRAMERWAQTKGELREPVADAKPAISLDQLIPPEFDEELFAGAEADEEAVEVLVDDAKPQLTTFDIPEKEPAEEEVLLQDLEPEIEPESSSALERSINALRDPDETIRAAAVEALRAMGEAAVDPLIGALSDKAYVVRIAAAEALGDMGYQRAVPPLIAVLRDTDQDVRIAAAAALGRLADPRAIRPLIALFDDPYYGVRNAAADALAAIGEDAFDALVAVLGDRPVVVRITAARALGEMKDRRAVPPLVDLLSDPAAEVRWAAAQAVGGLGEAAIAPLSLVLKNGSKNERLAAIDALWKITDDRATEALMGGLHDEDADVRAKASEALKKRQVLDVWRRAFGEQMEEETAAPKKKKKKKKTIHQDDRKAFEEHGQQEISRLIDALREKTWTSQLGAATRLIMMGRPAVEGLIRALKDEDSEIQMAAASVLGEMRDVAVDPLMDALHDDDRYVRMVAARNLGKIGNDRSIEVLVGALHSERDAEVRAVVAEALGYMGKKQAIEPLVLALRDRDEAVQMAAARSLGYIGDRRAIRPLIQALNDVDDRVRRVALEALRDPDGLVQNHLMEALMHGDAELKMGVAEALDSLGWTPSSEAEQVYYAIARERWAEVEQIGPAAVETLGAELENPSTDVRMSAVKTIARIGGAAAAAPLVRALADDHIAVRRRAEQALVGMGASVRESLQEALDDAESGHAAALRRILEKIGAETDEKSDETVEERGGAENE</sequence>
<dbReference type="SMART" id="SM00567">
    <property type="entry name" value="EZ_HEAT"/>
    <property type="match status" value="19"/>
</dbReference>
<feature type="compositionally biased region" description="Basic and acidic residues" evidence="2">
    <location>
        <begin position="501"/>
        <end position="512"/>
    </location>
</feature>
<dbReference type="Pfam" id="PF03130">
    <property type="entry name" value="HEAT_PBS"/>
    <property type="match status" value="2"/>
</dbReference>
<dbReference type="Proteomes" id="UP001168338">
    <property type="component" value="Unassembled WGS sequence"/>
</dbReference>
<evidence type="ECO:0000313" key="4">
    <source>
        <dbReference type="Proteomes" id="UP001168338"/>
    </source>
</evidence>
<feature type="region of interest" description="Disordered" evidence="2">
    <location>
        <begin position="890"/>
        <end position="915"/>
    </location>
</feature>
<dbReference type="Pfam" id="PF13646">
    <property type="entry name" value="HEAT_2"/>
    <property type="match status" value="6"/>
</dbReference>
<organism evidence="3 4">
    <name type="scientific">Methanoculleus frigidifontis</name>
    <dbReference type="NCBI Taxonomy" id="2584085"/>
    <lineage>
        <taxon>Archaea</taxon>
        <taxon>Methanobacteriati</taxon>
        <taxon>Methanobacteriota</taxon>
        <taxon>Stenosarchaea group</taxon>
        <taxon>Methanomicrobia</taxon>
        <taxon>Methanomicrobiales</taxon>
        <taxon>Methanomicrobiaceae</taxon>
        <taxon>Methanoculleus</taxon>
    </lineage>
</organism>
<evidence type="ECO:0000313" key="3">
    <source>
        <dbReference type="EMBL" id="MDN7023674.1"/>
    </source>
</evidence>
<dbReference type="InterPro" id="IPR011989">
    <property type="entry name" value="ARM-like"/>
</dbReference>
<dbReference type="SMART" id="SM00185">
    <property type="entry name" value="ARM"/>
    <property type="match status" value="8"/>
</dbReference>
<feature type="compositionally biased region" description="Basic residues" evidence="2">
    <location>
        <begin position="897"/>
        <end position="906"/>
    </location>
</feature>
<dbReference type="InterPro" id="IPR004155">
    <property type="entry name" value="PBS_lyase_HEAT"/>
</dbReference>
<comment type="function">
    <text evidence="1">Catalyzes the hydroxylation of the N(6)-(4-aminobutyl)-L-lysine intermediate produced by deoxyhypusine synthase/DHPS on a critical lysine of the eukaryotic translation initiation factor 5A/eIF-5A. This is the second step of the post-translational modification of that lysine into an unusual amino acid residue named hypusine. Hypusination is unique to mature eIF-5A factor and is essential for its function.</text>
</comment>
<comment type="caution">
    <text evidence="3">The sequence shown here is derived from an EMBL/GenBank/DDBJ whole genome shotgun (WGS) entry which is preliminary data.</text>
</comment>
<feature type="region of interest" description="Disordered" evidence="2">
    <location>
        <begin position="1251"/>
        <end position="1270"/>
    </location>
</feature>
<evidence type="ECO:0000256" key="1">
    <source>
        <dbReference type="ARBA" id="ARBA00045876"/>
    </source>
</evidence>
<accession>A0ABT8M702</accession>
<dbReference type="InterPro" id="IPR021133">
    <property type="entry name" value="HEAT_type_2"/>
</dbReference>
<evidence type="ECO:0000256" key="2">
    <source>
        <dbReference type="SAM" id="MobiDB-lite"/>
    </source>
</evidence>
<proteinExistence type="predicted"/>
<name>A0ABT8M702_9EURY</name>
<protein>
    <submittedName>
        <fullName evidence="3">HEAT repeat domain-containing protein</fullName>
    </submittedName>
</protein>
<dbReference type="InterPro" id="IPR016024">
    <property type="entry name" value="ARM-type_fold"/>
</dbReference>
<dbReference type="EMBL" id="VCYH01000001">
    <property type="protein sequence ID" value="MDN7023674.1"/>
    <property type="molecule type" value="Genomic_DNA"/>
</dbReference>
<dbReference type="PANTHER" id="PTHR12697:SF5">
    <property type="entry name" value="DEOXYHYPUSINE HYDROXYLASE"/>
    <property type="match status" value="1"/>
</dbReference>
<dbReference type="InterPro" id="IPR000225">
    <property type="entry name" value="Armadillo"/>
</dbReference>
<keyword evidence="4" id="KW-1185">Reference proteome</keyword>
<gene>
    <name evidence="3" type="ORF">FGU65_01965</name>
</gene>
<reference evidence="3" key="1">
    <citation type="submission" date="2019-05" db="EMBL/GenBank/DDBJ databases">
        <title>Methanoculleus sp. FWC-SCC1, a methanogenic archaeon isolated from deep marine cold seep.</title>
        <authorList>
            <person name="Chen Y.-W."/>
            <person name="Chen S.-C."/>
            <person name="Teng N.-H."/>
            <person name="Lai M.-C."/>
        </authorList>
    </citation>
    <scope>NUCLEOTIDE SEQUENCE</scope>
    <source>
        <strain evidence="3">FWC-SCC1</strain>
    </source>
</reference>
<dbReference type="PANTHER" id="PTHR12697">
    <property type="entry name" value="PBS LYASE HEAT-LIKE PROTEIN"/>
    <property type="match status" value="1"/>
</dbReference>
<dbReference type="Gene3D" id="1.25.10.10">
    <property type="entry name" value="Leucine-rich Repeat Variant"/>
    <property type="match status" value="8"/>
</dbReference>
<feature type="region of interest" description="Disordered" evidence="2">
    <location>
        <begin position="490"/>
        <end position="534"/>
    </location>
</feature>